<evidence type="ECO:0000256" key="4">
    <source>
        <dbReference type="ARBA" id="ARBA00022655"/>
    </source>
</evidence>
<keyword evidence="5 8" id="KW-0547">Nucleotide-binding</keyword>
<keyword evidence="8" id="KW-0963">Cytoplasm</keyword>
<evidence type="ECO:0000256" key="3">
    <source>
        <dbReference type="ARBA" id="ARBA00022598"/>
    </source>
</evidence>
<feature type="binding site" evidence="8">
    <location>
        <begin position="1"/>
        <end position="8"/>
    </location>
    <ligand>
        <name>ATP</name>
        <dbReference type="ChEBI" id="CHEBI:30616"/>
    </ligand>
</feature>
<dbReference type="HAMAP" id="MF_00158">
    <property type="entry name" value="PanC"/>
    <property type="match status" value="1"/>
</dbReference>
<evidence type="ECO:0000256" key="2">
    <source>
        <dbReference type="ARBA" id="ARBA00009256"/>
    </source>
</evidence>
<protein>
    <recommendedName>
        <fullName evidence="8">Pantothenate synthetase</fullName>
        <shortName evidence="8">PS</shortName>
        <ecNumber evidence="8">6.3.2.1</ecNumber>
    </recommendedName>
    <alternativeName>
        <fullName evidence="8">Pantoate--beta-alanine ligase</fullName>
    </alternativeName>
    <alternativeName>
        <fullName evidence="8">Pantoate-activating enzyme</fullName>
    </alternativeName>
</protein>
<dbReference type="GO" id="GO:0015940">
    <property type="term" value="P:pantothenate biosynthetic process"/>
    <property type="evidence" value="ECO:0007669"/>
    <property type="project" value="UniProtKB-UniRule"/>
</dbReference>
<organism evidence="9 10">
    <name type="scientific">Allorhodopirellula heiligendammensis</name>
    <dbReference type="NCBI Taxonomy" id="2714739"/>
    <lineage>
        <taxon>Bacteria</taxon>
        <taxon>Pseudomonadati</taxon>
        <taxon>Planctomycetota</taxon>
        <taxon>Planctomycetia</taxon>
        <taxon>Pirellulales</taxon>
        <taxon>Pirellulaceae</taxon>
        <taxon>Allorhodopirellula</taxon>
    </lineage>
</organism>
<gene>
    <name evidence="8 9" type="primary">panC</name>
    <name evidence="9" type="ORF">Poly21_45890</name>
</gene>
<dbReference type="AlphaFoldDB" id="A0A5C6BEX8"/>
<dbReference type="InterPro" id="IPR003721">
    <property type="entry name" value="Pantoate_ligase"/>
</dbReference>
<feature type="binding site" evidence="8">
    <location>
        <position position="32"/>
    </location>
    <ligand>
        <name>beta-alanine</name>
        <dbReference type="ChEBI" id="CHEBI:57966"/>
    </ligand>
</feature>
<comment type="similarity">
    <text evidence="2 8">Belongs to the pantothenate synthetase family.</text>
</comment>
<feature type="binding site" evidence="8">
    <location>
        <begin position="155"/>
        <end position="158"/>
    </location>
    <ligand>
        <name>ATP</name>
        <dbReference type="ChEBI" id="CHEBI:30616"/>
    </ligand>
</feature>
<dbReference type="Pfam" id="PF02569">
    <property type="entry name" value="Pantoate_ligase"/>
    <property type="match status" value="1"/>
</dbReference>
<feature type="binding site" evidence="8">
    <location>
        <position position="32"/>
    </location>
    <ligand>
        <name>(R)-pantoate</name>
        <dbReference type="ChEBI" id="CHEBI:15980"/>
    </ligand>
</feature>
<comment type="subunit">
    <text evidence="8">Homodimer.</text>
</comment>
<comment type="subcellular location">
    <subcellularLocation>
        <location evidence="8">Cytoplasm</location>
    </subcellularLocation>
</comment>
<evidence type="ECO:0000256" key="8">
    <source>
        <dbReference type="HAMAP-Rule" id="MF_00158"/>
    </source>
</evidence>
<dbReference type="Proteomes" id="UP000319908">
    <property type="component" value="Unassembled WGS sequence"/>
</dbReference>
<dbReference type="NCBIfam" id="TIGR00018">
    <property type="entry name" value="panC"/>
    <property type="match status" value="1"/>
</dbReference>
<keyword evidence="6 8" id="KW-0067">ATP-binding</keyword>
<dbReference type="CDD" id="cd00560">
    <property type="entry name" value="PanC"/>
    <property type="match status" value="1"/>
</dbReference>
<feature type="binding site" evidence="8">
    <location>
        <position position="124"/>
    </location>
    <ligand>
        <name>(R)-pantoate</name>
        <dbReference type="ChEBI" id="CHEBI:15980"/>
    </ligand>
</feature>
<evidence type="ECO:0000256" key="1">
    <source>
        <dbReference type="ARBA" id="ARBA00004990"/>
    </source>
</evidence>
<feature type="binding site" evidence="8">
    <location>
        <position position="147"/>
    </location>
    <ligand>
        <name>ATP</name>
        <dbReference type="ChEBI" id="CHEBI:30616"/>
    </ligand>
</feature>
<dbReference type="PANTHER" id="PTHR21299">
    <property type="entry name" value="CYTIDYLATE KINASE/PANTOATE-BETA-ALANINE LIGASE"/>
    <property type="match status" value="1"/>
</dbReference>
<accession>A0A5C6BEX8</accession>
<dbReference type="GO" id="GO:0005524">
    <property type="term" value="F:ATP binding"/>
    <property type="evidence" value="ECO:0007669"/>
    <property type="project" value="UniProtKB-KW"/>
</dbReference>
<dbReference type="InterPro" id="IPR014729">
    <property type="entry name" value="Rossmann-like_a/b/a_fold"/>
</dbReference>
<dbReference type="SUPFAM" id="SSF52374">
    <property type="entry name" value="Nucleotidylyl transferase"/>
    <property type="match status" value="1"/>
</dbReference>
<dbReference type="UniPathway" id="UPA00028">
    <property type="reaction ID" value="UER00005"/>
</dbReference>
<evidence type="ECO:0000313" key="9">
    <source>
        <dbReference type="EMBL" id="TWU10683.1"/>
    </source>
</evidence>
<dbReference type="NCBIfam" id="TIGR00125">
    <property type="entry name" value="cyt_tran_rel"/>
    <property type="match status" value="1"/>
</dbReference>
<name>A0A5C6BEX8_9BACT</name>
<dbReference type="EC" id="6.3.2.1" evidence="8"/>
<evidence type="ECO:0000256" key="7">
    <source>
        <dbReference type="ARBA" id="ARBA00048258"/>
    </source>
</evidence>
<dbReference type="Gene3D" id="3.30.1300.10">
    <property type="entry name" value="Pantoate-beta-alanine ligase, C-terminal domain"/>
    <property type="match status" value="1"/>
</dbReference>
<evidence type="ECO:0000256" key="6">
    <source>
        <dbReference type="ARBA" id="ARBA00022840"/>
    </source>
</evidence>
<dbReference type="EMBL" id="SJPU01000003">
    <property type="protein sequence ID" value="TWU10683.1"/>
    <property type="molecule type" value="Genomic_DNA"/>
</dbReference>
<keyword evidence="10" id="KW-1185">Reference proteome</keyword>
<keyword evidence="4 8" id="KW-0566">Pantothenate biosynthesis</keyword>
<dbReference type="PANTHER" id="PTHR21299:SF1">
    <property type="entry name" value="PANTOATE--BETA-ALANINE LIGASE"/>
    <property type="match status" value="1"/>
</dbReference>
<dbReference type="InterPro" id="IPR042176">
    <property type="entry name" value="Pantoate_ligase_C"/>
</dbReference>
<evidence type="ECO:0000256" key="5">
    <source>
        <dbReference type="ARBA" id="ARBA00022741"/>
    </source>
</evidence>
<dbReference type="GO" id="GO:0005829">
    <property type="term" value="C:cytosol"/>
    <property type="evidence" value="ECO:0007669"/>
    <property type="project" value="TreeGrafter"/>
</dbReference>
<feature type="binding site" evidence="8">
    <location>
        <begin position="118"/>
        <end position="121"/>
    </location>
    <ligand>
        <name>ATP</name>
        <dbReference type="ChEBI" id="CHEBI:30616"/>
    </ligand>
</feature>
<evidence type="ECO:0000313" key="10">
    <source>
        <dbReference type="Proteomes" id="UP000319908"/>
    </source>
</evidence>
<comment type="caution">
    <text evidence="9">The sequence shown here is derived from an EMBL/GenBank/DDBJ whole genome shotgun (WGS) entry which is preliminary data.</text>
</comment>
<comment type="miscellaneous">
    <text evidence="8">The reaction proceeds by a bi uni uni bi ping pong mechanism.</text>
</comment>
<comment type="pathway">
    <text evidence="1 8">Cofactor biosynthesis; (R)-pantothenate biosynthesis; (R)-pantothenate from (R)-pantoate and beta-alanine: step 1/1.</text>
</comment>
<comment type="catalytic activity">
    <reaction evidence="7 8">
        <text>(R)-pantoate + beta-alanine + ATP = (R)-pantothenate + AMP + diphosphate + H(+)</text>
        <dbReference type="Rhea" id="RHEA:10912"/>
        <dbReference type="ChEBI" id="CHEBI:15378"/>
        <dbReference type="ChEBI" id="CHEBI:15980"/>
        <dbReference type="ChEBI" id="CHEBI:29032"/>
        <dbReference type="ChEBI" id="CHEBI:30616"/>
        <dbReference type="ChEBI" id="CHEBI:33019"/>
        <dbReference type="ChEBI" id="CHEBI:57966"/>
        <dbReference type="ChEBI" id="CHEBI:456215"/>
        <dbReference type="EC" id="6.3.2.1"/>
    </reaction>
</comment>
<sequence length="248" mass="26948">MGALHEGHLSLARQAKSQCDVCVVSIFVNPTQFAPNEDLSRYPRPLQHDLELLAGEGVDAVFLPTNASMYPAGFGSFVMPSPVGLSLEGQSRPDHFRGVTTVVMKLLQIVPASAAFFGQKDFQQLRVIQDMVRDLNVPTEIVPCPIVRDEDGLAMSSRNRYLSDEQRVTALAIPRALSRAAAAVAAGEINTAAIEQIMLESLSDCDSVDYAVVADSESLQPMRKFERPAVALIAARVGNTRLLDNRVL</sequence>
<dbReference type="GO" id="GO:0004592">
    <property type="term" value="F:pantoate-beta-alanine ligase activity"/>
    <property type="evidence" value="ECO:0007669"/>
    <property type="project" value="UniProtKB-UniRule"/>
</dbReference>
<comment type="function">
    <text evidence="8">Catalyzes the condensation of pantoate with beta-alanine in an ATP-dependent reaction via a pantoyl-adenylate intermediate.</text>
</comment>
<keyword evidence="3 8" id="KW-0436">Ligase</keyword>
<feature type="active site" description="Proton donor" evidence="8">
    <location>
        <position position="8"/>
    </location>
</feature>
<dbReference type="Gene3D" id="3.40.50.620">
    <property type="entry name" value="HUPs"/>
    <property type="match status" value="1"/>
</dbReference>
<dbReference type="InterPro" id="IPR004821">
    <property type="entry name" value="Cyt_trans-like"/>
</dbReference>
<proteinExistence type="inferred from homology"/>
<reference evidence="9 10" key="1">
    <citation type="journal article" date="2020" name="Antonie Van Leeuwenhoek">
        <title>Rhodopirellula heiligendammensis sp. nov., Rhodopirellula pilleata sp. nov., and Rhodopirellula solitaria sp. nov. isolated from natural or artificial marine surfaces in Northern Germany and California, USA, and emended description of the genus Rhodopirellula.</title>
        <authorList>
            <person name="Kallscheuer N."/>
            <person name="Wiegand S."/>
            <person name="Jogler M."/>
            <person name="Boedeker C."/>
            <person name="Peeters S.H."/>
            <person name="Rast P."/>
            <person name="Heuer A."/>
            <person name="Jetten M.S.M."/>
            <person name="Rohde M."/>
            <person name="Jogler C."/>
        </authorList>
    </citation>
    <scope>NUCLEOTIDE SEQUENCE [LARGE SCALE GENOMIC DNA]</scope>
    <source>
        <strain evidence="9 10">Poly21</strain>
    </source>
</reference>